<dbReference type="InterPro" id="IPR051201">
    <property type="entry name" value="Chloro_Bact_Ser_Proteases"/>
</dbReference>
<dbReference type="InterPro" id="IPR036034">
    <property type="entry name" value="PDZ_sf"/>
</dbReference>
<sequence length="322" mass="33736">MSKSVLSSPVSLRFSRWFSVGLLTLGLLGLRVDANPIEVLPTQFNREEQTSIDVYQAASPAVVTIGNGRGTGSGTFIRPEGLILTNEHVVRGSRNGQVQVRTADGSTYTGDVIAVDRLNDLALVRLRDTGGATFPTVPLASESGIRVGQQVYAIGSPFGLSGTLTTGILSRIAPNGDLQTDAAINPGNSGGPLLNSRGELIGVNKAILTSGRGNLGIGFATSATVAQAFIAQNLNNAPLVASQPTGPRLGVAVDPQTLVIQEVQTGSLASRIGLQPGDRLVGLNGRRLANLEQLLDYLDTRPRSARLTIGRGRQLAEIPVQF</sequence>
<dbReference type="SMART" id="SM00228">
    <property type="entry name" value="PDZ"/>
    <property type="match status" value="1"/>
</dbReference>
<dbReference type="PANTHER" id="PTHR43343">
    <property type="entry name" value="PEPTIDASE S12"/>
    <property type="match status" value="1"/>
</dbReference>
<dbReference type="InterPro" id="IPR001940">
    <property type="entry name" value="Peptidase_S1C"/>
</dbReference>
<dbReference type="RefSeq" id="WP_244350173.1">
    <property type="nucleotide sequence ID" value="NZ_JAFIRA010000017.1"/>
</dbReference>
<comment type="caution">
    <text evidence="4">The sequence shown here is derived from an EMBL/GenBank/DDBJ whole genome shotgun (WGS) entry which is preliminary data.</text>
</comment>
<dbReference type="Gene3D" id="2.40.10.120">
    <property type="match status" value="1"/>
</dbReference>
<keyword evidence="1" id="KW-0645">Protease</keyword>
<organism evidence="4 5">
    <name type="scientific">Thermostichus vulcanus str. 'Rupite'</name>
    <dbReference type="NCBI Taxonomy" id="2813851"/>
    <lineage>
        <taxon>Bacteria</taxon>
        <taxon>Bacillati</taxon>
        <taxon>Cyanobacteriota</taxon>
        <taxon>Cyanophyceae</taxon>
        <taxon>Thermostichales</taxon>
        <taxon>Thermostichaceae</taxon>
        <taxon>Thermostichus</taxon>
    </lineage>
</organism>
<dbReference type="PANTHER" id="PTHR43343:SF3">
    <property type="entry name" value="PROTEASE DO-LIKE 8, CHLOROPLASTIC"/>
    <property type="match status" value="1"/>
</dbReference>
<evidence type="ECO:0000256" key="2">
    <source>
        <dbReference type="ARBA" id="ARBA00022801"/>
    </source>
</evidence>
<gene>
    <name evidence="4" type="ORF">JX360_08230</name>
</gene>
<keyword evidence="2" id="KW-0378">Hydrolase</keyword>
<dbReference type="SUPFAM" id="SSF50494">
    <property type="entry name" value="Trypsin-like serine proteases"/>
    <property type="match status" value="1"/>
</dbReference>
<dbReference type="Pfam" id="PF13365">
    <property type="entry name" value="Trypsin_2"/>
    <property type="match status" value="1"/>
</dbReference>
<dbReference type="InterPro" id="IPR001478">
    <property type="entry name" value="PDZ"/>
</dbReference>
<dbReference type="Proteomes" id="UP000830835">
    <property type="component" value="Unassembled WGS sequence"/>
</dbReference>
<feature type="domain" description="PDZ" evidence="3">
    <location>
        <begin position="246"/>
        <end position="313"/>
    </location>
</feature>
<evidence type="ECO:0000256" key="1">
    <source>
        <dbReference type="ARBA" id="ARBA00022670"/>
    </source>
</evidence>
<dbReference type="Pfam" id="PF17820">
    <property type="entry name" value="PDZ_6"/>
    <property type="match status" value="1"/>
</dbReference>
<dbReference type="InterPro" id="IPR009003">
    <property type="entry name" value="Peptidase_S1_PA"/>
</dbReference>
<name>A0ABT0CBZ8_THEVL</name>
<evidence type="ECO:0000313" key="4">
    <source>
        <dbReference type="EMBL" id="MCJ2542890.1"/>
    </source>
</evidence>
<dbReference type="PROSITE" id="PS50106">
    <property type="entry name" value="PDZ"/>
    <property type="match status" value="1"/>
</dbReference>
<dbReference type="Gene3D" id="2.30.42.10">
    <property type="match status" value="1"/>
</dbReference>
<dbReference type="EMBL" id="JAFIRA010000017">
    <property type="protein sequence ID" value="MCJ2542890.1"/>
    <property type="molecule type" value="Genomic_DNA"/>
</dbReference>
<proteinExistence type="predicted"/>
<accession>A0ABT0CBZ8</accession>
<dbReference type="SUPFAM" id="SSF50156">
    <property type="entry name" value="PDZ domain-like"/>
    <property type="match status" value="1"/>
</dbReference>
<keyword evidence="5" id="KW-1185">Reference proteome</keyword>
<dbReference type="InterPro" id="IPR041489">
    <property type="entry name" value="PDZ_6"/>
</dbReference>
<evidence type="ECO:0000259" key="3">
    <source>
        <dbReference type="PROSITE" id="PS50106"/>
    </source>
</evidence>
<evidence type="ECO:0000313" key="5">
    <source>
        <dbReference type="Proteomes" id="UP000830835"/>
    </source>
</evidence>
<dbReference type="PRINTS" id="PR00834">
    <property type="entry name" value="PROTEASES2C"/>
</dbReference>
<reference evidence="4" key="1">
    <citation type="submission" date="2021-02" db="EMBL/GenBank/DDBJ databases">
        <title>The CRISPR/cas machinery reduction and long-range gene transfer in the hot spring cyanobacterium Synechococcus.</title>
        <authorList>
            <person name="Dvorak P."/>
            <person name="Jahodarova E."/>
            <person name="Hasler P."/>
            <person name="Poulickova A."/>
        </authorList>
    </citation>
    <scope>NUCLEOTIDE SEQUENCE</scope>
    <source>
        <strain evidence="4">Rupite</strain>
    </source>
</reference>
<protein>
    <submittedName>
        <fullName evidence="4">Trypsin-like peptidase domain-containing protein</fullName>
    </submittedName>
</protein>